<feature type="compositionally biased region" description="Low complexity" evidence="1">
    <location>
        <begin position="22"/>
        <end position="32"/>
    </location>
</feature>
<proteinExistence type="predicted"/>
<dbReference type="Proteomes" id="UP001433268">
    <property type="component" value="Unassembled WGS sequence"/>
</dbReference>
<dbReference type="EMBL" id="JAQQWN010000004">
    <property type="protein sequence ID" value="KAK8087810.1"/>
    <property type="molecule type" value="Genomic_DNA"/>
</dbReference>
<name>A0ABR1WXD7_9PEZI</name>
<accession>A0ABR1WXD7</accession>
<comment type="caution">
    <text evidence="2">The sequence shown here is derived from an EMBL/GenBank/DDBJ whole genome shotgun (WGS) entry which is preliminary data.</text>
</comment>
<gene>
    <name evidence="2" type="ORF">PG997_002771</name>
</gene>
<evidence type="ECO:0000313" key="2">
    <source>
        <dbReference type="EMBL" id="KAK8087810.1"/>
    </source>
</evidence>
<organism evidence="2 3">
    <name type="scientific">Apiospora hydei</name>
    <dbReference type="NCBI Taxonomy" id="1337664"/>
    <lineage>
        <taxon>Eukaryota</taxon>
        <taxon>Fungi</taxon>
        <taxon>Dikarya</taxon>
        <taxon>Ascomycota</taxon>
        <taxon>Pezizomycotina</taxon>
        <taxon>Sordariomycetes</taxon>
        <taxon>Xylariomycetidae</taxon>
        <taxon>Amphisphaeriales</taxon>
        <taxon>Apiosporaceae</taxon>
        <taxon>Apiospora</taxon>
    </lineage>
</organism>
<keyword evidence="3" id="KW-1185">Reference proteome</keyword>
<evidence type="ECO:0000256" key="1">
    <source>
        <dbReference type="SAM" id="MobiDB-lite"/>
    </source>
</evidence>
<protein>
    <submittedName>
        <fullName evidence="2">Uncharacterized protein</fullName>
    </submittedName>
</protein>
<feature type="region of interest" description="Disordered" evidence="1">
    <location>
        <begin position="1"/>
        <end position="40"/>
    </location>
</feature>
<dbReference type="GeneID" id="92040146"/>
<sequence>MNGERQTDRVSEKATVTHADCSSSACKHSSGSILTTQKKDSNEEILKLLQAIQRNGERQIQLLEDAITEEPDMEERQEHMNQQPIAPEKKPNLAYKPWSSYEPWMGRHDEAATDLFTSSDEDQKLSMVIILGTLRVTPTLMDKLNVGEKAWSDMDPDLAQYIIREWLKNPDLGFSPYGETHAIFPHELLRRTCKVGTGPIRMSDNLFHFQHMAFVMEFMAIQAPRGPVLSNVEAAWDFTLAFVAPWKTIVQPSCTRHNGFWTSPKDSAHRILLETLTLQHFMRVFSTIQKDSSKAD</sequence>
<feature type="compositionally biased region" description="Basic and acidic residues" evidence="1">
    <location>
        <begin position="1"/>
        <end position="12"/>
    </location>
</feature>
<evidence type="ECO:0000313" key="3">
    <source>
        <dbReference type="Proteomes" id="UP001433268"/>
    </source>
</evidence>
<dbReference type="RefSeq" id="XP_066670704.1">
    <property type="nucleotide sequence ID" value="XM_066807086.1"/>
</dbReference>
<reference evidence="2 3" key="1">
    <citation type="submission" date="2023-01" db="EMBL/GenBank/DDBJ databases">
        <title>Analysis of 21 Apiospora genomes using comparative genomics revels a genus with tremendous synthesis potential of carbohydrate active enzymes and secondary metabolites.</title>
        <authorList>
            <person name="Sorensen T."/>
        </authorList>
    </citation>
    <scope>NUCLEOTIDE SEQUENCE [LARGE SCALE GENOMIC DNA]</scope>
    <source>
        <strain evidence="2 3">CBS 114990</strain>
    </source>
</reference>